<dbReference type="GO" id="GO:0005829">
    <property type="term" value="C:cytosol"/>
    <property type="evidence" value="ECO:0007669"/>
    <property type="project" value="TreeGrafter"/>
</dbReference>
<organism evidence="11 12">
    <name type="scientific">Oligella ureolytica</name>
    <dbReference type="NCBI Taxonomy" id="90244"/>
    <lineage>
        <taxon>Bacteria</taxon>
        <taxon>Pseudomonadati</taxon>
        <taxon>Pseudomonadota</taxon>
        <taxon>Betaproteobacteria</taxon>
        <taxon>Burkholderiales</taxon>
        <taxon>Alcaligenaceae</taxon>
        <taxon>Oligella</taxon>
    </lineage>
</organism>
<comment type="similarity">
    <text evidence="2 5">Belongs to the flagella basal body rod proteins family.</text>
</comment>
<dbReference type="Pfam" id="PF22692">
    <property type="entry name" value="LlgE_F_G_D1"/>
    <property type="match status" value="1"/>
</dbReference>
<comment type="function">
    <text evidence="5">A flexible structure which links the flagellar filament to the drive apparatus in the basal body.</text>
</comment>
<protein>
    <recommendedName>
        <fullName evidence="3 5">Flagellar hook protein FlgE</fullName>
    </recommendedName>
</protein>
<feature type="domain" description="Flagellar hook protein FlgE/F/G-like D1" evidence="9">
    <location>
        <begin position="76"/>
        <end position="133"/>
    </location>
</feature>
<dbReference type="STRING" id="1122619.GCA_000373745_00809"/>
<evidence type="ECO:0000256" key="2">
    <source>
        <dbReference type="ARBA" id="ARBA00009677"/>
    </source>
</evidence>
<dbReference type="InterPro" id="IPR011491">
    <property type="entry name" value="FlgE_D2"/>
</dbReference>
<reference evidence="10 13" key="2">
    <citation type="submission" date="2020-12" db="EMBL/GenBank/DDBJ databases">
        <title>FDA dAtabase for Regulatory Grade micrObial Sequences (FDA-ARGOS): Supporting development and validation of Infectious Disease Dx tests.</title>
        <authorList>
            <person name="Sproer C."/>
            <person name="Gronow S."/>
            <person name="Severitt S."/>
            <person name="Schroder I."/>
            <person name="Tallon L."/>
            <person name="Sadzewicz L."/>
            <person name="Zhao X."/>
            <person name="Boylan J."/>
            <person name="Ott S."/>
            <person name="Bowen H."/>
            <person name="Vavikolanu K."/>
            <person name="Mehta A."/>
            <person name="Aluvathingal J."/>
            <person name="Nadendla S."/>
            <person name="Lowell S."/>
            <person name="Myers T."/>
            <person name="Yan Y."/>
            <person name="Sichtig H."/>
        </authorList>
    </citation>
    <scope>NUCLEOTIDE SEQUENCE [LARGE SCALE GENOMIC DNA]</scope>
    <source>
        <strain evidence="10 13">FDAARGOS_872</strain>
    </source>
</reference>
<evidence type="ECO:0000256" key="4">
    <source>
        <dbReference type="ARBA" id="ARBA00023143"/>
    </source>
</evidence>
<dbReference type="GO" id="GO:0071978">
    <property type="term" value="P:bacterial-type flagellum-dependent swarming motility"/>
    <property type="evidence" value="ECO:0007669"/>
    <property type="project" value="TreeGrafter"/>
</dbReference>
<dbReference type="EMBL" id="UGSB01000001">
    <property type="protein sequence ID" value="SUA54828.1"/>
    <property type="molecule type" value="Genomic_DNA"/>
</dbReference>
<dbReference type="PROSITE" id="PS00588">
    <property type="entry name" value="FLAGELLA_BB_ROD"/>
    <property type="match status" value="1"/>
</dbReference>
<keyword evidence="11" id="KW-0282">Flagellum</keyword>
<dbReference type="Pfam" id="PF06429">
    <property type="entry name" value="Flg_bbr_C"/>
    <property type="match status" value="1"/>
</dbReference>
<proteinExistence type="inferred from homology"/>
<dbReference type="InterPro" id="IPR019776">
    <property type="entry name" value="Flagellar_basal_body_rod_CS"/>
</dbReference>
<dbReference type="PANTHER" id="PTHR30435">
    <property type="entry name" value="FLAGELLAR PROTEIN"/>
    <property type="match status" value="1"/>
</dbReference>
<gene>
    <name evidence="11" type="primary">flgE</name>
    <name evidence="10" type="ORF">I6G29_07860</name>
    <name evidence="11" type="ORF">NCTC11997_01633</name>
</gene>
<keyword evidence="4 5" id="KW-0975">Bacterial flagellum</keyword>
<dbReference type="PANTHER" id="PTHR30435:SF1">
    <property type="entry name" value="FLAGELLAR HOOK PROTEIN FLGE"/>
    <property type="match status" value="1"/>
</dbReference>
<dbReference type="InterPro" id="IPR001444">
    <property type="entry name" value="Flag_bb_rod_N"/>
</dbReference>
<dbReference type="AlphaFoldDB" id="A0A378XHJ0"/>
<dbReference type="InterPro" id="IPR037058">
    <property type="entry name" value="Falgellar_hook_FlgE_sf"/>
</dbReference>
<reference evidence="11 12" key="1">
    <citation type="submission" date="2018-06" db="EMBL/GenBank/DDBJ databases">
        <authorList>
            <consortium name="Pathogen Informatics"/>
            <person name="Doyle S."/>
        </authorList>
    </citation>
    <scope>NUCLEOTIDE SEQUENCE [LARGE SCALE GENOMIC DNA]</scope>
    <source>
        <strain evidence="11 12">NCTC11997</strain>
    </source>
</reference>
<feature type="domain" description="Flagellar basal body rod protein N-terminal" evidence="6">
    <location>
        <begin position="6"/>
        <end position="33"/>
    </location>
</feature>
<dbReference type="Proteomes" id="UP000594903">
    <property type="component" value="Chromosome"/>
</dbReference>
<dbReference type="Pfam" id="PF07559">
    <property type="entry name" value="FlgE_D2"/>
    <property type="match status" value="1"/>
</dbReference>
<evidence type="ECO:0000313" key="12">
    <source>
        <dbReference type="Proteomes" id="UP000254603"/>
    </source>
</evidence>
<dbReference type="InterPro" id="IPR010930">
    <property type="entry name" value="Flg_bb/hook_C_dom"/>
</dbReference>
<keyword evidence="11" id="KW-0969">Cilium</keyword>
<keyword evidence="11" id="KW-0966">Cell projection</keyword>
<dbReference type="Proteomes" id="UP000254603">
    <property type="component" value="Unassembled WGS sequence"/>
</dbReference>
<evidence type="ECO:0000256" key="5">
    <source>
        <dbReference type="RuleBase" id="RU362116"/>
    </source>
</evidence>
<dbReference type="SUPFAM" id="SSF117143">
    <property type="entry name" value="Flagellar hook protein flgE"/>
    <property type="match status" value="1"/>
</dbReference>
<dbReference type="InterPro" id="IPR053967">
    <property type="entry name" value="LlgE_F_G-like_D1"/>
</dbReference>
<evidence type="ECO:0000259" key="6">
    <source>
        <dbReference type="Pfam" id="PF00460"/>
    </source>
</evidence>
<comment type="subcellular location">
    <subcellularLocation>
        <location evidence="1 5">Bacterial flagellum basal body</location>
    </subcellularLocation>
</comment>
<feature type="domain" description="Flagellar basal-body/hook protein C-terminal" evidence="7">
    <location>
        <begin position="441"/>
        <end position="484"/>
    </location>
</feature>
<dbReference type="GO" id="GO:0009425">
    <property type="term" value="C:bacterial-type flagellum basal body"/>
    <property type="evidence" value="ECO:0007669"/>
    <property type="project" value="UniProtKB-SubCell"/>
</dbReference>
<evidence type="ECO:0000259" key="7">
    <source>
        <dbReference type="Pfam" id="PF06429"/>
    </source>
</evidence>
<evidence type="ECO:0000313" key="13">
    <source>
        <dbReference type="Proteomes" id="UP000594903"/>
    </source>
</evidence>
<accession>A0A378XHJ0</accession>
<dbReference type="InterPro" id="IPR037925">
    <property type="entry name" value="FlgE/F/G-like"/>
</dbReference>
<dbReference type="OrthoDB" id="8578401at2"/>
<feature type="domain" description="Flagellar hook protein FlgE D2" evidence="8">
    <location>
        <begin position="242"/>
        <end position="366"/>
    </location>
</feature>
<evidence type="ECO:0000313" key="11">
    <source>
        <dbReference type="EMBL" id="SUA54828.1"/>
    </source>
</evidence>
<dbReference type="RefSeq" id="WP_018573989.1">
    <property type="nucleotide sequence ID" value="NZ_CP065725.1"/>
</dbReference>
<dbReference type="NCBIfam" id="TIGR03506">
    <property type="entry name" value="FlgEFG_subfam"/>
    <property type="match status" value="1"/>
</dbReference>
<evidence type="ECO:0000259" key="9">
    <source>
        <dbReference type="Pfam" id="PF22692"/>
    </source>
</evidence>
<evidence type="ECO:0000259" key="8">
    <source>
        <dbReference type="Pfam" id="PF07559"/>
    </source>
</evidence>
<dbReference type="Gene3D" id="2.60.98.20">
    <property type="entry name" value="Flagellar hook protein FlgE"/>
    <property type="match status" value="1"/>
</dbReference>
<evidence type="ECO:0000256" key="3">
    <source>
        <dbReference type="ARBA" id="ARBA00019015"/>
    </source>
</evidence>
<dbReference type="EMBL" id="CP065725">
    <property type="protein sequence ID" value="QPT39109.1"/>
    <property type="molecule type" value="Genomic_DNA"/>
</dbReference>
<keyword evidence="13" id="KW-1185">Reference proteome</keyword>
<evidence type="ECO:0000313" key="10">
    <source>
        <dbReference type="EMBL" id="QPT39109.1"/>
    </source>
</evidence>
<evidence type="ECO:0000256" key="1">
    <source>
        <dbReference type="ARBA" id="ARBA00004117"/>
    </source>
</evidence>
<name>A0A378XHJ0_9BURK</name>
<dbReference type="InterPro" id="IPR020013">
    <property type="entry name" value="Flagellar_FlgE/F/G"/>
</dbReference>
<dbReference type="GO" id="GO:0009424">
    <property type="term" value="C:bacterial-type flagellum hook"/>
    <property type="evidence" value="ECO:0007669"/>
    <property type="project" value="TreeGrafter"/>
</dbReference>
<dbReference type="Pfam" id="PF00460">
    <property type="entry name" value="Flg_bb_rod"/>
    <property type="match status" value="1"/>
</dbReference>
<sequence>MAFGQGLSGLNASAQDLDVIGNNIANSATVGFKASSVAFSDVYGNSRVGMGVQVAAVNQRFTNGNVSATGNELDLAIDGEKGLFRLVDTSGNVMYSRNGQFQADQNNYIVNNQGQRLTGYLGENGTDLVALKIPVGNIAPNPTQGVEFVTNLNSNAKIISETGAAEVLGEVQLASGSDPADTYYYRENSMGRLVWTDASGAIIAAPKDGTYGNGSSTITLAGGQVVTGIMQPEVAYSAALEARPFSPADSASFTHSQNMSVYDSLGNPHHLTQYFVKREGSSGTQSQWDVYYYLDSVPVDSPASGGPVSMTFDSIGRLTSDSRIPVTVNQPGINGAPAEALVITMDYTGSTQFAGAFSPNSVQDGYASGEYNGLAFASDGAIIASYSNGESQVVGYVALANFNNMNGLNPIGGNAWEETRASGQPIVGRPGMSNMPLLKGQAVEESNVDMSTELVNMIIAQRNYQANAQTIKTQDQLLQTLISLR</sequence>